<accession>A0A4R6S6A1</accession>
<dbReference type="Gene3D" id="3.90.640.10">
    <property type="entry name" value="Actin, Chain A, domain 4"/>
    <property type="match status" value="1"/>
</dbReference>
<feature type="compositionally biased region" description="Low complexity" evidence="4">
    <location>
        <begin position="427"/>
        <end position="461"/>
    </location>
</feature>
<dbReference type="InterPro" id="IPR013126">
    <property type="entry name" value="Hsp_70_fam"/>
</dbReference>
<reference evidence="5 6" key="1">
    <citation type="submission" date="2019-03" db="EMBL/GenBank/DDBJ databases">
        <title>Genomic Encyclopedia of Type Strains, Phase IV (KMG-IV): sequencing the most valuable type-strain genomes for metagenomic binning, comparative biology and taxonomic classification.</title>
        <authorList>
            <person name="Goeker M."/>
        </authorList>
    </citation>
    <scope>NUCLEOTIDE SEQUENCE [LARGE SCALE GENOMIC DNA]</scope>
    <source>
        <strain evidence="5 6">DSM 45361</strain>
    </source>
</reference>
<evidence type="ECO:0000256" key="4">
    <source>
        <dbReference type="SAM" id="MobiDB-lite"/>
    </source>
</evidence>
<keyword evidence="2" id="KW-0067">ATP-binding</keyword>
<feature type="region of interest" description="Disordered" evidence="4">
    <location>
        <begin position="426"/>
        <end position="525"/>
    </location>
</feature>
<dbReference type="GO" id="GO:0140662">
    <property type="term" value="F:ATP-dependent protein folding chaperone"/>
    <property type="evidence" value="ECO:0007669"/>
    <property type="project" value="InterPro"/>
</dbReference>
<dbReference type="SUPFAM" id="SSF53067">
    <property type="entry name" value="Actin-like ATPase domain"/>
    <property type="match status" value="2"/>
</dbReference>
<evidence type="ECO:0000256" key="2">
    <source>
        <dbReference type="ARBA" id="ARBA00022840"/>
    </source>
</evidence>
<proteinExistence type="predicted"/>
<dbReference type="GO" id="GO:0005524">
    <property type="term" value="F:ATP binding"/>
    <property type="evidence" value="ECO:0007669"/>
    <property type="project" value="UniProtKB-KW"/>
</dbReference>
<organism evidence="5 6">
    <name type="scientific">Labedaea rhizosphaerae</name>
    <dbReference type="NCBI Taxonomy" id="598644"/>
    <lineage>
        <taxon>Bacteria</taxon>
        <taxon>Bacillati</taxon>
        <taxon>Actinomycetota</taxon>
        <taxon>Actinomycetes</taxon>
        <taxon>Pseudonocardiales</taxon>
        <taxon>Pseudonocardiaceae</taxon>
        <taxon>Labedaea</taxon>
    </lineage>
</organism>
<keyword evidence="3" id="KW-0143">Chaperone</keyword>
<gene>
    <name evidence="5" type="ORF">EV186_105105</name>
</gene>
<dbReference type="InterPro" id="IPR043129">
    <property type="entry name" value="ATPase_NBD"/>
</dbReference>
<protein>
    <submittedName>
        <fullName evidence="5">Hsp70 protein</fullName>
    </submittedName>
</protein>
<dbReference type="PANTHER" id="PTHR42749:SF1">
    <property type="entry name" value="CELL SHAPE-DETERMINING PROTEIN MREB"/>
    <property type="match status" value="1"/>
</dbReference>
<evidence type="ECO:0000256" key="1">
    <source>
        <dbReference type="ARBA" id="ARBA00022741"/>
    </source>
</evidence>
<keyword evidence="1" id="KW-0547">Nucleotide-binding</keyword>
<feature type="compositionally biased region" description="Low complexity" evidence="4">
    <location>
        <begin position="468"/>
        <end position="503"/>
    </location>
</feature>
<dbReference type="EMBL" id="SNXZ01000005">
    <property type="protein sequence ID" value="TDP94873.1"/>
    <property type="molecule type" value="Genomic_DNA"/>
</dbReference>
<name>A0A4R6S6A1_LABRH</name>
<evidence type="ECO:0000313" key="6">
    <source>
        <dbReference type="Proteomes" id="UP000295444"/>
    </source>
</evidence>
<sequence length="525" mass="53715">MSHQVSVDLGATSTAAAVCRAGRAELMPLGTRSAFLPTVAFVNADRTVAFGQQAQALAPTDPGRVARQFTRRIGDPTPLRLGDASIPAEVLAARFVGHVLAQVAAKTGGAPTQVALTHPDAWGKHRLTSLRNALVAQGLGAVVFLSAAQAAAEAHASRMRVPAGRVVAVADLGGSAMTATLVRATPDGRFAQAGAPEEVEIGGLDLDEVVFEHVRAAVGPAWDQLDPADPALAAGFARLRTECELAKEALSANTDVQIPVELPGIDTSVRLTRAEFEELIAPAAAELAAALERVIGDADPVAVLLVGGTARIPLLTQVVSAQLNRPVTVAADPQGEVALGAALAVGRVQAPPEEPTKVEVRPMPADPVALPAPDRPPLPVVVSPPADKRSGRLFGLPRTTVGIAAAALVATLAGGTIALASYYRPSGAGADTGTSVTSTVDTTTPRTTTSTTTPEEPVTTTQRRRTTRQAPPDTTTTDETTTTTTDTTTTTTDDTTTTGTTTTEAAAPEDHVAPVTDTGGTTDAP</sequence>
<keyword evidence="6" id="KW-1185">Reference proteome</keyword>
<dbReference type="Proteomes" id="UP000295444">
    <property type="component" value="Unassembled WGS sequence"/>
</dbReference>
<comment type="caution">
    <text evidence="5">The sequence shown here is derived from an EMBL/GenBank/DDBJ whole genome shotgun (WGS) entry which is preliminary data.</text>
</comment>
<dbReference type="Pfam" id="PF00012">
    <property type="entry name" value="HSP70"/>
    <property type="match status" value="1"/>
</dbReference>
<dbReference type="AlphaFoldDB" id="A0A4R6S6A1"/>
<dbReference type="PANTHER" id="PTHR42749">
    <property type="entry name" value="CELL SHAPE-DETERMINING PROTEIN MREB"/>
    <property type="match status" value="1"/>
</dbReference>
<dbReference type="RefSeq" id="WP_166659353.1">
    <property type="nucleotide sequence ID" value="NZ_SNXZ01000005.1"/>
</dbReference>
<evidence type="ECO:0000313" key="5">
    <source>
        <dbReference type="EMBL" id="TDP94873.1"/>
    </source>
</evidence>
<dbReference type="Gene3D" id="3.30.420.40">
    <property type="match status" value="2"/>
</dbReference>
<evidence type="ECO:0000256" key="3">
    <source>
        <dbReference type="ARBA" id="ARBA00023186"/>
    </source>
</evidence>